<evidence type="ECO:0000313" key="1">
    <source>
        <dbReference type="EMBL" id="WAH37795.1"/>
    </source>
</evidence>
<accession>A0ABY6Z4V7</accession>
<evidence type="ECO:0008006" key="3">
    <source>
        <dbReference type="Google" id="ProtNLM"/>
    </source>
</evidence>
<dbReference type="Proteomes" id="UP001164803">
    <property type="component" value="Chromosome"/>
</dbReference>
<sequence>MSLQPLKLASPKTVRRGRTQLNGKSAYEKVVKDMGASEDVLTIFESLGDVKCTPIQSPAGDVLKKRRAQWKMERLKGLL</sequence>
<dbReference type="EMBL" id="CP104064">
    <property type="protein sequence ID" value="WAH37795.1"/>
    <property type="molecule type" value="Genomic_DNA"/>
</dbReference>
<protein>
    <recommendedName>
        <fullName evidence="3">Transposase</fullName>
    </recommendedName>
</protein>
<name>A0ABY6Z4V7_9BACL</name>
<organism evidence="1 2">
    <name type="scientific">Alicyclobacillus dauci</name>
    <dbReference type="NCBI Taxonomy" id="1475485"/>
    <lineage>
        <taxon>Bacteria</taxon>
        <taxon>Bacillati</taxon>
        <taxon>Bacillota</taxon>
        <taxon>Bacilli</taxon>
        <taxon>Bacillales</taxon>
        <taxon>Alicyclobacillaceae</taxon>
        <taxon>Alicyclobacillus</taxon>
    </lineage>
</organism>
<dbReference type="RefSeq" id="WP_268045319.1">
    <property type="nucleotide sequence ID" value="NZ_CP104064.1"/>
</dbReference>
<reference evidence="1" key="1">
    <citation type="submission" date="2022-08" db="EMBL/GenBank/DDBJ databases">
        <title>Alicyclobacillus dauci DSM2870, complete genome.</title>
        <authorList>
            <person name="Wang Q."/>
            <person name="Cai R."/>
            <person name="Wang Z."/>
        </authorList>
    </citation>
    <scope>NUCLEOTIDE SEQUENCE</scope>
    <source>
        <strain evidence="1">DSM 28700</strain>
    </source>
</reference>
<keyword evidence="2" id="KW-1185">Reference proteome</keyword>
<evidence type="ECO:0000313" key="2">
    <source>
        <dbReference type="Proteomes" id="UP001164803"/>
    </source>
</evidence>
<gene>
    <name evidence="1" type="ORF">NZD86_04630</name>
</gene>
<proteinExistence type="predicted"/>